<organism evidence="2 3">
    <name type="scientific">Phytophthora fragariae</name>
    <dbReference type="NCBI Taxonomy" id="53985"/>
    <lineage>
        <taxon>Eukaryota</taxon>
        <taxon>Sar</taxon>
        <taxon>Stramenopiles</taxon>
        <taxon>Oomycota</taxon>
        <taxon>Peronosporomycetes</taxon>
        <taxon>Peronosporales</taxon>
        <taxon>Peronosporaceae</taxon>
        <taxon>Phytophthora</taxon>
    </lineage>
</organism>
<evidence type="ECO:0000256" key="1">
    <source>
        <dbReference type="SAM" id="SignalP"/>
    </source>
</evidence>
<evidence type="ECO:0000313" key="2">
    <source>
        <dbReference type="EMBL" id="KAE9021739.1"/>
    </source>
</evidence>
<protein>
    <recommendedName>
        <fullName evidence="4">Secreted protein</fullName>
    </recommendedName>
</protein>
<dbReference type="AlphaFoldDB" id="A0A6A3LR68"/>
<evidence type="ECO:0000313" key="3">
    <source>
        <dbReference type="Proteomes" id="UP000460718"/>
    </source>
</evidence>
<feature type="chain" id="PRO_5025413515" description="Secreted protein" evidence="1">
    <location>
        <begin position="18"/>
        <end position="104"/>
    </location>
</feature>
<name>A0A6A3LR68_9STRA</name>
<dbReference type="EMBL" id="QXFW01000178">
    <property type="protein sequence ID" value="KAE9021739.1"/>
    <property type="molecule type" value="Genomic_DNA"/>
</dbReference>
<gene>
    <name evidence="2" type="ORF">PF011_g4800</name>
</gene>
<comment type="caution">
    <text evidence="2">The sequence shown here is derived from an EMBL/GenBank/DDBJ whole genome shotgun (WGS) entry which is preliminary data.</text>
</comment>
<reference evidence="2 3" key="1">
    <citation type="submission" date="2018-09" db="EMBL/GenBank/DDBJ databases">
        <title>Genomic investigation of the strawberry pathogen Phytophthora fragariae indicates pathogenicity is determined by transcriptional variation in three key races.</title>
        <authorList>
            <person name="Adams T.M."/>
            <person name="Armitage A.D."/>
            <person name="Sobczyk M.K."/>
            <person name="Bates H.J."/>
            <person name="Dunwell J.M."/>
            <person name="Nellist C.F."/>
            <person name="Harrison R.J."/>
        </authorList>
    </citation>
    <scope>NUCLEOTIDE SEQUENCE [LARGE SCALE GENOMIC DNA]</scope>
    <source>
        <strain evidence="2 3">SCRP245</strain>
    </source>
</reference>
<dbReference type="Proteomes" id="UP000460718">
    <property type="component" value="Unassembled WGS sequence"/>
</dbReference>
<accession>A0A6A3LR68</accession>
<proteinExistence type="predicted"/>
<feature type="signal peptide" evidence="1">
    <location>
        <begin position="1"/>
        <end position="17"/>
    </location>
</feature>
<sequence>MICLLLSSLSCSRILSATRNLGTCLDTFQRAHSGLRSYLSNENCKLDQPRTIRSCFGLLLRRFRSHTAAIAAQSTTSKSSSSVCVLISSVSTQPLFSVPSHTIC</sequence>
<keyword evidence="1" id="KW-0732">Signal</keyword>
<evidence type="ECO:0008006" key="4">
    <source>
        <dbReference type="Google" id="ProtNLM"/>
    </source>
</evidence>